<dbReference type="Proteomes" id="UP000234681">
    <property type="component" value="Chromosome 20"/>
</dbReference>
<organism evidence="2 3">
    <name type="scientific">Rattus norvegicus</name>
    <name type="common">Rat</name>
    <dbReference type="NCBI Taxonomy" id="10116"/>
    <lineage>
        <taxon>Eukaryota</taxon>
        <taxon>Metazoa</taxon>
        <taxon>Chordata</taxon>
        <taxon>Craniata</taxon>
        <taxon>Vertebrata</taxon>
        <taxon>Euteleostomi</taxon>
        <taxon>Mammalia</taxon>
        <taxon>Eutheria</taxon>
        <taxon>Euarchontoglires</taxon>
        <taxon>Glires</taxon>
        <taxon>Rodentia</taxon>
        <taxon>Myomorpha</taxon>
        <taxon>Muroidea</taxon>
        <taxon>Muridae</taxon>
        <taxon>Murinae</taxon>
        <taxon>Rattus</taxon>
    </lineage>
</organism>
<dbReference type="SUPFAM" id="SSF101262">
    <property type="entry name" value="Methenyltetrahydrofolate cyclohydrolase-like"/>
    <property type="match status" value="1"/>
</dbReference>
<evidence type="ECO:0000313" key="4">
    <source>
        <dbReference type="RGD" id="70915"/>
    </source>
</evidence>
<proteinExistence type="predicted"/>
<gene>
    <name evidence="2 4" type="primary">Ftcd</name>
    <name evidence="2" type="ORF">rCG_60972</name>
</gene>
<reference evidence="3" key="1">
    <citation type="submission" date="2005-09" db="EMBL/GenBank/DDBJ databases">
        <authorList>
            <person name="Mural R.J."/>
            <person name="Li P.W."/>
            <person name="Adams M.D."/>
            <person name="Amanatides P.G."/>
            <person name="Baden-Tillson H."/>
            <person name="Barnstead M."/>
            <person name="Chin S.H."/>
            <person name="Dew I."/>
            <person name="Evans C.A."/>
            <person name="Ferriera S."/>
            <person name="Flanigan M."/>
            <person name="Fosler C."/>
            <person name="Glodek A."/>
            <person name="Gu Z."/>
            <person name="Holt R.A."/>
            <person name="Jennings D."/>
            <person name="Kraft C.L."/>
            <person name="Lu F."/>
            <person name="Nguyen T."/>
            <person name="Nusskern D.R."/>
            <person name="Pfannkoch C.M."/>
            <person name="Sitter C."/>
            <person name="Sutton G.G."/>
            <person name="Venter J.C."/>
            <person name="Wang Z."/>
            <person name="Woodage T."/>
            <person name="Zheng X.H."/>
            <person name="Zhong F."/>
        </authorList>
    </citation>
    <scope>NUCLEOTIDE SEQUENCE [LARGE SCALE GENOMIC DNA]</scope>
    <source>
        <strain>BN</strain>
        <strain evidence="3">Sprague-Dawley</strain>
    </source>
</reference>
<keyword evidence="2" id="KW-0808">Transferase</keyword>
<dbReference type="Gene3D" id="1.20.120.680">
    <property type="entry name" value="Formiminotetrahydrofolate cyclodeaminase monomer, up-and-down helical bundle"/>
    <property type="match status" value="1"/>
</dbReference>
<accession>A6JKC2</accession>
<dbReference type="AlphaFoldDB" id="A6JKC2"/>
<dbReference type="InterPro" id="IPR036178">
    <property type="entry name" value="Formintransfe-cycloase-like_sf"/>
</dbReference>
<evidence type="ECO:0000313" key="3">
    <source>
        <dbReference type="Proteomes" id="UP000234681"/>
    </source>
</evidence>
<dbReference type="RGD" id="70915">
    <property type="gene designation" value="Ftcd"/>
</dbReference>
<dbReference type="EMBL" id="CH473988">
    <property type="protein sequence ID" value="EDL97139.1"/>
    <property type="molecule type" value="Genomic_DNA"/>
</dbReference>
<name>A6JKC2_RAT</name>
<feature type="domain" description="Cyclodeaminase/cyclohydrolase" evidence="1">
    <location>
        <begin position="1"/>
        <end position="62"/>
    </location>
</feature>
<evidence type="ECO:0000313" key="2">
    <source>
        <dbReference type="EMBL" id="EDL97139.1"/>
    </source>
</evidence>
<dbReference type="InterPro" id="IPR007044">
    <property type="entry name" value="Cyclodeamin/CycHdrlase"/>
</dbReference>
<protein>
    <submittedName>
        <fullName evidence="2">Formiminotransferase cyclodeaminase, isoform CRA_c</fullName>
    </submittedName>
</protein>
<dbReference type="Pfam" id="PF04961">
    <property type="entry name" value="FTCD_C"/>
    <property type="match status" value="1"/>
</dbReference>
<dbReference type="GO" id="GO:0016740">
    <property type="term" value="F:transferase activity"/>
    <property type="evidence" value="ECO:0007669"/>
    <property type="project" value="UniProtKB-KW"/>
</dbReference>
<sequence length="76" mass="8427">MVGQMTYGRRQFDHLDSTMRRLIPPFHAASAQLTSLVDADARAFAACLTRHRISSLLQEAKTQAALVLGSLEARKE</sequence>
<evidence type="ECO:0000259" key="1">
    <source>
        <dbReference type="Pfam" id="PF04961"/>
    </source>
</evidence>